<dbReference type="Proteomes" id="UP001386955">
    <property type="component" value="Unassembled WGS sequence"/>
</dbReference>
<reference evidence="1 2" key="1">
    <citation type="submission" date="2024-01" db="EMBL/GenBank/DDBJ databases">
        <title>The genomes of 5 underutilized Papilionoideae crops provide insights into root nodulation and disease resistanc.</title>
        <authorList>
            <person name="Jiang F."/>
        </authorList>
    </citation>
    <scope>NUCLEOTIDE SEQUENCE [LARGE SCALE GENOMIC DNA]</scope>
    <source>
        <strain evidence="1">DUOXIRENSHENG_FW03</strain>
        <tissue evidence="1">Leaves</tissue>
    </source>
</reference>
<dbReference type="AlphaFoldDB" id="A0AAN9XIJ7"/>
<evidence type="ECO:0000313" key="2">
    <source>
        <dbReference type="Proteomes" id="UP001386955"/>
    </source>
</evidence>
<keyword evidence="2" id="KW-1185">Reference proteome</keyword>
<gene>
    <name evidence="1" type="ORF">VNO78_14749</name>
</gene>
<organism evidence="1 2">
    <name type="scientific">Psophocarpus tetragonolobus</name>
    <name type="common">Winged bean</name>
    <name type="synonym">Dolichos tetragonolobus</name>
    <dbReference type="NCBI Taxonomy" id="3891"/>
    <lineage>
        <taxon>Eukaryota</taxon>
        <taxon>Viridiplantae</taxon>
        <taxon>Streptophyta</taxon>
        <taxon>Embryophyta</taxon>
        <taxon>Tracheophyta</taxon>
        <taxon>Spermatophyta</taxon>
        <taxon>Magnoliopsida</taxon>
        <taxon>eudicotyledons</taxon>
        <taxon>Gunneridae</taxon>
        <taxon>Pentapetalae</taxon>
        <taxon>rosids</taxon>
        <taxon>fabids</taxon>
        <taxon>Fabales</taxon>
        <taxon>Fabaceae</taxon>
        <taxon>Papilionoideae</taxon>
        <taxon>50 kb inversion clade</taxon>
        <taxon>NPAAA clade</taxon>
        <taxon>indigoferoid/millettioid clade</taxon>
        <taxon>Phaseoleae</taxon>
        <taxon>Psophocarpus</taxon>
    </lineage>
</organism>
<accession>A0AAN9XIJ7</accession>
<sequence>MHRRFPQILRRPGWMPPVLVVKLARLRQDPGGFDSPVTTVVSISTMLFPMDMVSTVSTSRNGSVSSTPR</sequence>
<dbReference type="EMBL" id="JAYMYS010000004">
    <property type="protein sequence ID" value="KAK7394227.1"/>
    <property type="molecule type" value="Genomic_DNA"/>
</dbReference>
<protein>
    <submittedName>
        <fullName evidence="1">Uncharacterized protein</fullName>
    </submittedName>
</protein>
<proteinExistence type="predicted"/>
<name>A0AAN9XIJ7_PSOTE</name>
<evidence type="ECO:0000313" key="1">
    <source>
        <dbReference type="EMBL" id="KAK7394227.1"/>
    </source>
</evidence>
<comment type="caution">
    <text evidence="1">The sequence shown here is derived from an EMBL/GenBank/DDBJ whole genome shotgun (WGS) entry which is preliminary data.</text>
</comment>